<keyword evidence="6" id="KW-1185">Reference proteome</keyword>
<keyword evidence="1 2" id="KW-0732">Signal</keyword>
<sequence>MKKIYFLFFTLCFFNCVVAQNIDPDFNQFKLPINNYFVDGTVIKSKVLSDNKILLLSKYNQLVRLDGNLLDTGFNLGTGFSNGNETAALNDFFIQPDGKILVTGRFNSFNGENVSDIIRLNANGTLDATFKFQGISLIGGGIQIELQADGKIILVAEQTMNTGKFDNLIRLNADGSYDKSFITVPDFHFDKVAIQPDGKIIVVHNTNNEFYSDYNYVARLNTDGSFDTSFVKAKFSTLIGSSVYLYKLLILSNGKIIVGGKFTGAGGKSSRNLAQLNNDGTLDTSFAIGLGFNAGFATTSDYVKDVVEQKDHKIVVCGSFKRFDTTDRENLARLNPDGTFDSSFQDVVNFLNINVLSSVSLFTDEKILVSGGVGDYKKQDNFVVKINNDGSKDNSFNNIGKGFYNVRVSTVVQTKAGKILVGGDFHSYNGSKSHGFIRLNQDGSADNTLTYGGMSGFEGNGTGGNITAICESPDGKIYLGGYFNTFNGAAAGRLVRINADGTKDTTFNTGNGIDYGVSYPGRINDIVVLANGNILVGGSFVTYNGSNAKGIINLSPKGIQLGYPDIGNKVTCFKIQDDGKLLVGLSSTGGGEYSLGTLKRYKDNWVLDTSFILDPLLSGGSVNSIDIQQDGKILLNGTFTVNGAAMSIVRIFSDGSLDNSFSFNIQNKDFIVNDFALLPNQKILVYLFNKTVAESKIMRLNNNGTTDASFDQFSPNGLVNLYSQADGKTLVYGQLLNSKGNPGAGLNRLSGEDYNLVQGSNKIDLDNNGCDSKDAAFANLKMHIASQENSFDYITNTTGTYSASLVNGSHTISPVLENPSYFNVTPKTAKINFPTEVSPFKQDFCISPNGVHYDLEITLLPLQPARPGFEGSYKIIYKNKGNKVQSGSAQLIFDKTLTFIKATPEAVSPNSFSWDFIDLKPFEAREITIKLKINAPIDTPAVNNGDVLKLIAVVSSQNKDETPDDNTFTLNQTAVGSYDPNDKTCLEGSVITPGLIGGYVHYLIRFENTGTYPAQNIVVKDMIDLDKFDISTLIPTSSSHPFVTKISEGNKVEFIFENIKLPFDDDHNDGYIAFKIKTKPTLVVGDSFTNEANIYFDYNFPILTNKETSTFKTLGIQDFEFSNYFTVYPVPANDILNIHTTQAIEIESLEIYDILGQLVIAVPNAHSLSGVDISRLRTGNYFIKVKSDKGSSSMKFIKR</sequence>
<dbReference type="NCBIfam" id="TIGR04183">
    <property type="entry name" value="Por_Secre_tail"/>
    <property type="match status" value="1"/>
</dbReference>
<comment type="caution">
    <text evidence="5">The sequence shown here is derived from an EMBL/GenBank/DDBJ whole genome shotgun (WGS) entry which is preliminary data.</text>
</comment>
<dbReference type="SUPFAM" id="SSF63829">
    <property type="entry name" value="Calcium-dependent phosphotriesterase"/>
    <property type="match status" value="1"/>
</dbReference>
<feature type="domain" description="Secretion system C-terminal sorting" evidence="3">
    <location>
        <begin position="1127"/>
        <end position="1197"/>
    </location>
</feature>
<dbReference type="Pfam" id="PF18962">
    <property type="entry name" value="Por_Secre_tail"/>
    <property type="match status" value="1"/>
</dbReference>
<name>A0A434A174_9FLAO</name>
<evidence type="ECO:0000256" key="2">
    <source>
        <dbReference type="SAM" id="SignalP"/>
    </source>
</evidence>
<dbReference type="RefSeq" id="WP_127340553.1">
    <property type="nucleotide sequence ID" value="NZ_QWDM01000020.1"/>
</dbReference>
<evidence type="ECO:0000313" key="5">
    <source>
        <dbReference type="EMBL" id="RUT68113.1"/>
    </source>
</evidence>
<dbReference type="SUPFAM" id="SSF101898">
    <property type="entry name" value="NHL repeat"/>
    <property type="match status" value="1"/>
</dbReference>
<dbReference type="InterPro" id="IPR026444">
    <property type="entry name" value="Secre_tail"/>
</dbReference>
<protein>
    <submittedName>
        <fullName evidence="5">T9SS C-terminal target domain-containing protein</fullName>
    </submittedName>
</protein>
<accession>A0A434A174</accession>
<dbReference type="Gene3D" id="2.80.10.50">
    <property type="match status" value="5"/>
</dbReference>
<evidence type="ECO:0000313" key="6">
    <source>
        <dbReference type="Proteomes" id="UP000288102"/>
    </source>
</evidence>
<dbReference type="OrthoDB" id="9805017at2"/>
<feature type="domain" description="DUF7619" evidence="4">
    <location>
        <begin position="979"/>
        <end position="1109"/>
    </location>
</feature>
<dbReference type="Proteomes" id="UP000288102">
    <property type="component" value="Unassembled WGS sequence"/>
</dbReference>
<feature type="signal peptide" evidence="2">
    <location>
        <begin position="1"/>
        <end position="19"/>
    </location>
</feature>
<dbReference type="InterPro" id="IPR013431">
    <property type="entry name" value="Delta_60_rpt"/>
</dbReference>
<dbReference type="AlphaFoldDB" id="A0A434A174"/>
<reference evidence="6" key="1">
    <citation type="journal article" date="2019" name="Syst. Appl. Microbiol.">
        <title>Flavobacterium circumlabens sp. nov. and Flavobacterium cupreum sp. nov., two psychrotrophic species isolated from Antarctic environmental samples.</title>
        <authorList>
            <person name="Kralova S."/>
            <person name="Busse H.-J."/>
            <person name="Svec P."/>
            <person name="Maslanova I."/>
            <person name="Stankova E."/>
            <person name="Bartak M."/>
            <person name="Sedlacek I."/>
        </authorList>
    </citation>
    <scope>NUCLEOTIDE SEQUENCE [LARGE SCALE GENOMIC DNA]</scope>
    <source>
        <strain evidence="6">CCM 8825</strain>
    </source>
</reference>
<organism evidence="5 6">
    <name type="scientific">Flavobacterium cupreum</name>
    <dbReference type="NCBI Taxonomy" id="2133766"/>
    <lineage>
        <taxon>Bacteria</taxon>
        <taxon>Pseudomonadati</taxon>
        <taxon>Bacteroidota</taxon>
        <taxon>Flavobacteriia</taxon>
        <taxon>Flavobacteriales</taxon>
        <taxon>Flavobacteriaceae</taxon>
        <taxon>Flavobacterium</taxon>
    </lineage>
</organism>
<proteinExistence type="predicted"/>
<feature type="chain" id="PRO_5019357740" evidence="2">
    <location>
        <begin position="20"/>
        <end position="1199"/>
    </location>
</feature>
<dbReference type="Pfam" id="PF24595">
    <property type="entry name" value="DUF7619"/>
    <property type="match status" value="1"/>
</dbReference>
<dbReference type="EMBL" id="QWDM01000020">
    <property type="protein sequence ID" value="RUT68113.1"/>
    <property type="molecule type" value="Genomic_DNA"/>
</dbReference>
<dbReference type="NCBIfam" id="TIGR02608">
    <property type="entry name" value="delta_60_rpt"/>
    <property type="match status" value="10"/>
</dbReference>
<evidence type="ECO:0000256" key="1">
    <source>
        <dbReference type="ARBA" id="ARBA00022729"/>
    </source>
</evidence>
<dbReference type="Pfam" id="PF17164">
    <property type="entry name" value="DUF5122"/>
    <property type="match status" value="11"/>
</dbReference>
<evidence type="ECO:0000259" key="4">
    <source>
        <dbReference type="Pfam" id="PF24595"/>
    </source>
</evidence>
<dbReference type="InterPro" id="IPR055353">
    <property type="entry name" value="DUF7619"/>
</dbReference>
<evidence type="ECO:0000259" key="3">
    <source>
        <dbReference type="Pfam" id="PF18962"/>
    </source>
</evidence>
<gene>
    <name evidence="5" type="ORF">D0817_22570</name>
</gene>